<evidence type="ECO:0000256" key="2">
    <source>
        <dbReference type="SAM" id="SignalP"/>
    </source>
</evidence>
<reference evidence="4 5" key="1">
    <citation type="submission" date="2018-09" db="EMBL/GenBank/DDBJ databases">
        <authorList>
            <person name="Livingstone P.G."/>
            <person name="Whitworth D.E."/>
        </authorList>
    </citation>
    <scope>NUCLEOTIDE SEQUENCE [LARGE SCALE GENOMIC DNA]</scope>
    <source>
        <strain evidence="4 5">CA031B</strain>
    </source>
</reference>
<feature type="region of interest" description="Disordered" evidence="1">
    <location>
        <begin position="266"/>
        <end position="328"/>
    </location>
</feature>
<evidence type="ECO:0000259" key="3">
    <source>
        <dbReference type="Pfam" id="PF09985"/>
    </source>
</evidence>
<protein>
    <recommendedName>
        <fullName evidence="3">Glucodextranase-like C-terminal domain-containing protein</fullName>
    </recommendedName>
</protein>
<dbReference type="InterPro" id="IPR019248">
    <property type="entry name" value="Glucodextran_C"/>
</dbReference>
<comment type="caution">
    <text evidence="4">The sequence shown here is derived from an EMBL/GenBank/DDBJ whole genome shotgun (WGS) entry which is preliminary data.</text>
</comment>
<feature type="signal peptide" evidence="2">
    <location>
        <begin position="1"/>
        <end position="21"/>
    </location>
</feature>
<keyword evidence="2" id="KW-0732">Signal</keyword>
<feature type="domain" description="Glucodextranase-like C-terminal" evidence="3">
    <location>
        <begin position="25"/>
        <end position="263"/>
    </location>
</feature>
<dbReference type="EMBL" id="RAWI01000207">
    <property type="protein sequence ID" value="RKI02535.1"/>
    <property type="molecule type" value="Genomic_DNA"/>
</dbReference>
<dbReference type="Gene3D" id="2.60.40.1190">
    <property type="match status" value="1"/>
</dbReference>
<evidence type="ECO:0000256" key="1">
    <source>
        <dbReference type="SAM" id="MobiDB-lite"/>
    </source>
</evidence>
<dbReference type="Proteomes" id="UP000278907">
    <property type="component" value="Unassembled WGS sequence"/>
</dbReference>
<feature type="compositionally biased region" description="Pro residues" evidence="1">
    <location>
        <begin position="280"/>
        <end position="291"/>
    </location>
</feature>
<dbReference type="CDD" id="cd09626">
    <property type="entry name" value="DOMON_glucodextranase_like"/>
    <property type="match status" value="1"/>
</dbReference>
<dbReference type="SUPFAM" id="SSF49344">
    <property type="entry name" value="CBD9-like"/>
    <property type="match status" value="1"/>
</dbReference>
<organism evidence="4 5">
    <name type="scientific">Corallococcus praedator</name>
    <dbReference type="NCBI Taxonomy" id="2316724"/>
    <lineage>
        <taxon>Bacteria</taxon>
        <taxon>Pseudomonadati</taxon>
        <taxon>Myxococcota</taxon>
        <taxon>Myxococcia</taxon>
        <taxon>Myxococcales</taxon>
        <taxon>Cystobacterineae</taxon>
        <taxon>Myxococcaceae</taxon>
        <taxon>Corallococcus</taxon>
    </lineage>
</organism>
<evidence type="ECO:0000313" key="5">
    <source>
        <dbReference type="Proteomes" id="UP000278907"/>
    </source>
</evidence>
<evidence type="ECO:0000313" key="4">
    <source>
        <dbReference type="EMBL" id="RKI02535.1"/>
    </source>
</evidence>
<feature type="compositionally biased region" description="Low complexity" evidence="1">
    <location>
        <begin position="309"/>
        <end position="328"/>
    </location>
</feature>
<dbReference type="Pfam" id="PF09985">
    <property type="entry name" value="Glucodextran_C"/>
    <property type="match status" value="1"/>
</dbReference>
<name>A0ABX9QE42_9BACT</name>
<accession>A0ABX9QE42</accession>
<keyword evidence="5" id="KW-1185">Reference proteome</keyword>
<proteinExistence type="predicted"/>
<feature type="chain" id="PRO_5045738198" description="Glucodextranase-like C-terminal domain-containing protein" evidence="2">
    <location>
        <begin position="22"/>
        <end position="328"/>
    </location>
</feature>
<gene>
    <name evidence="4" type="ORF">D7Y13_24360</name>
</gene>
<sequence length="328" mass="33815">MNPRIAFLTLAASLVASPALADKVSFKDPTGDDKGPGKYTYPTDPVYVPGSFDLTKVTVDKGSNKTEFAIELKAKVANPWNMKDGFSVQEVFVFIDTDHKTNSGFTDSPPGLNVAFAPADAWEKVVVISPQGSSRVRAEASQKAGGMKGAVVVPAQVRASGNKITATVMNSDLGDSDPTTWGFQVVMQSNEGFPAGNDLLTRRVNEYEGQHRFGGGTDFDCDPHVIDTLAGEGKGDGSEAKAQYDMLAYECGSDGSSTKKATLKMVSGPKRPAVQAGPAAPTPAAPAPVPAEAPAAATPVPAPAPAPAAPAGTTVAPTPAPTTATPTK</sequence>